<dbReference type="Gene3D" id="4.10.280.10">
    <property type="entry name" value="Helix-loop-helix DNA-binding domain"/>
    <property type="match status" value="1"/>
</dbReference>
<protein>
    <recommendedName>
        <fullName evidence="6">BHLH domain-containing protein</fullName>
    </recommendedName>
</protein>
<keyword evidence="4" id="KW-0539">Nucleus</keyword>
<dbReference type="InterPro" id="IPR045239">
    <property type="entry name" value="bHLH95_bHLH"/>
</dbReference>
<keyword evidence="3" id="KW-0804">Transcription</keyword>
<comment type="subcellular location">
    <subcellularLocation>
        <location evidence="1">Nucleus</location>
    </subcellularLocation>
</comment>
<name>A0A176WJC6_MARPO</name>
<dbReference type="InterPro" id="IPR011598">
    <property type="entry name" value="bHLH_dom"/>
</dbReference>
<dbReference type="GO" id="GO:0005634">
    <property type="term" value="C:nucleus"/>
    <property type="evidence" value="ECO:0007669"/>
    <property type="project" value="UniProtKB-SubCell"/>
</dbReference>
<accession>A0A176WJC6</accession>
<comment type="caution">
    <text evidence="7">The sequence shown here is derived from an EMBL/GenBank/DDBJ whole genome shotgun (WGS) entry which is preliminary data.</text>
</comment>
<feature type="compositionally biased region" description="Low complexity" evidence="5">
    <location>
        <begin position="125"/>
        <end position="149"/>
    </location>
</feature>
<evidence type="ECO:0000256" key="3">
    <source>
        <dbReference type="ARBA" id="ARBA00023163"/>
    </source>
</evidence>
<dbReference type="AlphaFoldDB" id="A0A176WJC6"/>
<feature type="domain" description="BHLH" evidence="6">
    <location>
        <begin position="209"/>
        <end position="270"/>
    </location>
</feature>
<dbReference type="InterPro" id="IPR045843">
    <property type="entry name" value="IND-like"/>
</dbReference>
<organism evidence="7 8">
    <name type="scientific">Marchantia polymorpha subsp. ruderalis</name>
    <dbReference type="NCBI Taxonomy" id="1480154"/>
    <lineage>
        <taxon>Eukaryota</taxon>
        <taxon>Viridiplantae</taxon>
        <taxon>Streptophyta</taxon>
        <taxon>Embryophyta</taxon>
        <taxon>Marchantiophyta</taxon>
        <taxon>Marchantiopsida</taxon>
        <taxon>Marchantiidae</taxon>
        <taxon>Marchantiales</taxon>
        <taxon>Marchantiaceae</taxon>
        <taxon>Marchantia</taxon>
    </lineage>
</organism>
<dbReference type="PANTHER" id="PTHR16223">
    <property type="entry name" value="TRANSCRIPTION FACTOR BHLH83-RELATED"/>
    <property type="match status" value="1"/>
</dbReference>
<evidence type="ECO:0000256" key="2">
    <source>
        <dbReference type="ARBA" id="ARBA00023015"/>
    </source>
</evidence>
<sequence length="353" mass="39403">MTCYAVSAAAAAAVLDLFSKLDSVVQRLNFVVLGAWLVHCDCYTGRTSDSGVVEHGQLPRSTSDAFTDCGSSPLSQHWETHEMDYSSHFIIPPQAHLTSNSHMSPLQWANAPDAAHHASLLQHCSDYQQQQQQQQQQQLEIAHHQQQQDQHPHLLRQAKSHVNHLADSHEDSRDSKRPAPSMGAQEELANSEAFIKRPRLEQQQQQQQQQTPNVPFKMQVRKEKLGERITALQQLVSPFGKVSSSMMVLMWIQTDTASVLLEAIGYIKFLQEQVQVLSTPYMKSNVGPSSMHHDNPHDVSKMGWASTKVKSQDDARQDLRSRGLCLVPVSCTLQVANDNGADFWTPAIGGSCR</sequence>
<evidence type="ECO:0000259" key="6">
    <source>
        <dbReference type="PROSITE" id="PS50888"/>
    </source>
</evidence>
<evidence type="ECO:0000313" key="8">
    <source>
        <dbReference type="Proteomes" id="UP000077202"/>
    </source>
</evidence>
<dbReference type="PROSITE" id="PS50888">
    <property type="entry name" value="BHLH"/>
    <property type="match status" value="1"/>
</dbReference>
<dbReference type="GO" id="GO:0000981">
    <property type="term" value="F:DNA-binding transcription factor activity, RNA polymerase II-specific"/>
    <property type="evidence" value="ECO:0007669"/>
    <property type="project" value="TreeGrafter"/>
</dbReference>
<keyword evidence="2" id="KW-0805">Transcription regulation</keyword>
<dbReference type="Proteomes" id="UP000077202">
    <property type="component" value="Unassembled WGS sequence"/>
</dbReference>
<dbReference type="CDD" id="cd11393">
    <property type="entry name" value="bHLH_AtbHLH_like"/>
    <property type="match status" value="1"/>
</dbReference>
<feature type="compositionally biased region" description="Basic and acidic residues" evidence="5">
    <location>
        <begin position="164"/>
        <end position="177"/>
    </location>
</feature>
<feature type="compositionally biased region" description="Basic residues" evidence="5">
    <location>
        <begin position="153"/>
        <end position="162"/>
    </location>
</feature>
<dbReference type="SUPFAM" id="SSF47459">
    <property type="entry name" value="HLH, helix-loop-helix DNA-binding domain"/>
    <property type="match status" value="1"/>
</dbReference>
<evidence type="ECO:0000256" key="5">
    <source>
        <dbReference type="SAM" id="MobiDB-lite"/>
    </source>
</evidence>
<dbReference type="PANTHER" id="PTHR16223:SF238">
    <property type="entry name" value="TRANSCRIPTION FACTOR BHLH114"/>
    <property type="match status" value="1"/>
</dbReference>
<evidence type="ECO:0000256" key="4">
    <source>
        <dbReference type="ARBA" id="ARBA00023242"/>
    </source>
</evidence>
<gene>
    <name evidence="7" type="ORF">AXG93_4085s1340</name>
</gene>
<evidence type="ECO:0000313" key="7">
    <source>
        <dbReference type="EMBL" id="OAE32711.1"/>
    </source>
</evidence>
<dbReference type="InterPro" id="IPR036638">
    <property type="entry name" value="HLH_DNA-bd_sf"/>
</dbReference>
<dbReference type="GO" id="GO:0046983">
    <property type="term" value="F:protein dimerization activity"/>
    <property type="evidence" value="ECO:0007669"/>
    <property type="project" value="InterPro"/>
</dbReference>
<feature type="region of interest" description="Disordered" evidence="5">
    <location>
        <begin position="125"/>
        <end position="187"/>
    </location>
</feature>
<dbReference type="GO" id="GO:0000978">
    <property type="term" value="F:RNA polymerase II cis-regulatory region sequence-specific DNA binding"/>
    <property type="evidence" value="ECO:0007669"/>
    <property type="project" value="TreeGrafter"/>
</dbReference>
<proteinExistence type="predicted"/>
<reference evidence="7" key="1">
    <citation type="submission" date="2016-03" db="EMBL/GenBank/DDBJ databases">
        <title>Mechanisms controlling the formation of the plant cell surface in tip-growing cells are functionally conserved among land plants.</title>
        <authorList>
            <person name="Honkanen S."/>
            <person name="Jones V.A."/>
            <person name="Morieri G."/>
            <person name="Champion C."/>
            <person name="Hetherington A.J."/>
            <person name="Kelly S."/>
            <person name="Saint-Marcoux D."/>
            <person name="Proust H."/>
            <person name="Prescott H."/>
            <person name="Dolan L."/>
        </authorList>
    </citation>
    <scope>NUCLEOTIDE SEQUENCE [LARGE SCALE GENOMIC DNA]</scope>
    <source>
        <tissue evidence="7">Whole gametophyte</tissue>
    </source>
</reference>
<keyword evidence="8" id="KW-1185">Reference proteome</keyword>
<evidence type="ECO:0000256" key="1">
    <source>
        <dbReference type="ARBA" id="ARBA00004123"/>
    </source>
</evidence>
<dbReference type="EMBL" id="LVLJ01000748">
    <property type="protein sequence ID" value="OAE32711.1"/>
    <property type="molecule type" value="Genomic_DNA"/>
</dbReference>